<feature type="non-terminal residue" evidence="1">
    <location>
        <position position="1"/>
    </location>
</feature>
<dbReference type="Proteomes" id="UP000663874">
    <property type="component" value="Unassembled WGS sequence"/>
</dbReference>
<evidence type="ECO:0000313" key="2">
    <source>
        <dbReference type="Proteomes" id="UP000663874"/>
    </source>
</evidence>
<accession>A0A820KUU2</accession>
<name>A0A820KUU2_9BILA</name>
<organism evidence="1 2">
    <name type="scientific">Rotaria sordida</name>
    <dbReference type="NCBI Taxonomy" id="392033"/>
    <lineage>
        <taxon>Eukaryota</taxon>
        <taxon>Metazoa</taxon>
        <taxon>Spiralia</taxon>
        <taxon>Gnathifera</taxon>
        <taxon>Rotifera</taxon>
        <taxon>Eurotatoria</taxon>
        <taxon>Bdelloidea</taxon>
        <taxon>Philodinida</taxon>
        <taxon>Philodinidae</taxon>
        <taxon>Rotaria</taxon>
    </lineage>
</organism>
<proteinExistence type="predicted"/>
<sequence>TINVDHLKHFLLNAKAQRWMICEWFYSDIDW</sequence>
<gene>
    <name evidence="1" type="ORF">FNK824_LOCUS42271</name>
</gene>
<comment type="caution">
    <text evidence="1">The sequence shown here is derived from an EMBL/GenBank/DDBJ whole genome shotgun (WGS) entry which is preliminary data.</text>
</comment>
<dbReference type="EMBL" id="CAJOBE010048359">
    <property type="protein sequence ID" value="CAF4348963.1"/>
    <property type="molecule type" value="Genomic_DNA"/>
</dbReference>
<protein>
    <submittedName>
        <fullName evidence="1">Uncharacterized protein</fullName>
    </submittedName>
</protein>
<evidence type="ECO:0000313" key="1">
    <source>
        <dbReference type="EMBL" id="CAF4348963.1"/>
    </source>
</evidence>
<dbReference type="AlphaFoldDB" id="A0A820KUU2"/>
<reference evidence="1" key="1">
    <citation type="submission" date="2021-02" db="EMBL/GenBank/DDBJ databases">
        <authorList>
            <person name="Nowell W R."/>
        </authorList>
    </citation>
    <scope>NUCLEOTIDE SEQUENCE</scope>
</reference>